<gene>
    <name evidence="3" type="ORF">GCM10007276_29610</name>
</gene>
<sequence length="82" mass="8931">MVNLLQGPVGWKRKQAGMNDNNEQGSGVDGELQAHIGRKLKAAYDDILGQPVPDRFLELLKALEEKEKTQQIDGAASSGEAR</sequence>
<protein>
    <recommendedName>
        <fullName evidence="2">Anti-sigma factor NepR domain-containing protein</fullName>
    </recommendedName>
</protein>
<name>A0A8J2YL29_9RHOB</name>
<dbReference type="Proteomes" id="UP000602745">
    <property type="component" value="Unassembled WGS sequence"/>
</dbReference>
<dbReference type="EMBL" id="BMCP01000004">
    <property type="protein sequence ID" value="GGE50595.1"/>
    <property type="molecule type" value="Genomic_DNA"/>
</dbReference>
<dbReference type="Pfam" id="PF18557">
    <property type="entry name" value="NepR"/>
    <property type="match status" value="1"/>
</dbReference>
<feature type="domain" description="Anti-sigma factor NepR" evidence="2">
    <location>
        <begin position="33"/>
        <end position="67"/>
    </location>
</feature>
<proteinExistence type="predicted"/>
<evidence type="ECO:0000259" key="2">
    <source>
        <dbReference type="Pfam" id="PF18557"/>
    </source>
</evidence>
<dbReference type="RefSeq" id="WP_229729493.1">
    <property type="nucleotide sequence ID" value="NZ_BMCP01000004.1"/>
</dbReference>
<accession>A0A8J2YL29</accession>
<dbReference type="AlphaFoldDB" id="A0A8J2YL29"/>
<evidence type="ECO:0000256" key="1">
    <source>
        <dbReference type="SAM" id="MobiDB-lite"/>
    </source>
</evidence>
<dbReference type="InterPro" id="IPR041649">
    <property type="entry name" value="NepR"/>
</dbReference>
<comment type="caution">
    <text evidence="3">The sequence shown here is derived from an EMBL/GenBank/DDBJ whole genome shotgun (WGS) entry which is preliminary data.</text>
</comment>
<evidence type="ECO:0000313" key="3">
    <source>
        <dbReference type="EMBL" id="GGE50595.1"/>
    </source>
</evidence>
<reference evidence="3" key="2">
    <citation type="submission" date="2020-09" db="EMBL/GenBank/DDBJ databases">
        <authorList>
            <person name="Sun Q."/>
            <person name="Sedlacek I."/>
        </authorList>
    </citation>
    <scope>NUCLEOTIDE SEQUENCE</scope>
    <source>
        <strain evidence="3">CCM 7684</strain>
    </source>
</reference>
<evidence type="ECO:0000313" key="4">
    <source>
        <dbReference type="Proteomes" id="UP000602745"/>
    </source>
</evidence>
<keyword evidence="4" id="KW-1185">Reference proteome</keyword>
<organism evidence="3 4">
    <name type="scientific">Agaricicola taiwanensis</name>
    <dbReference type="NCBI Taxonomy" id="591372"/>
    <lineage>
        <taxon>Bacteria</taxon>
        <taxon>Pseudomonadati</taxon>
        <taxon>Pseudomonadota</taxon>
        <taxon>Alphaproteobacteria</taxon>
        <taxon>Rhodobacterales</taxon>
        <taxon>Paracoccaceae</taxon>
        <taxon>Agaricicola</taxon>
    </lineage>
</organism>
<reference evidence="3" key="1">
    <citation type="journal article" date="2014" name="Int. J. Syst. Evol. Microbiol.">
        <title>Complete genome sequence of Corynebacterium casei LMG S-19264T (=DSM 44701T), isolated from a smear-ripened cheese.</title>
        <authorList>
            <consortium name="US DOE Joint Genome Institute (JGI-PGF)"/>
            <person name="Walter F."/>
            <person name="Albersmeier A."/>
            <person name="Kalinowski J."/>
            <person name="Ruckert C."/>
        </authorList>
    </citation>
    <scope>NUCLEOTIDE SEQUENCE</scope>
    <source>
        <strain evidence="3">CCM 7684</strain>
    </source>
</reference>
<feature type="region of interest" description="Disordered" evidence="1">
    <location>
        <begin position="1"/>
        <end position="28"/>
    </location>
</feature>